<proteinExistence type="predicted"/>
<evidence type="ECO:0000313" key="2">
    <source>
        <dbReference type="EMBL" id="PZD71040.1"/>
    </source>
</evidence>
<name>A0A2W1JA47_9CYAN</name>
<dbReference type="EMBL" id="PQWO01000023">
    <property type="protein sequence ID" value="PZD71040.1"/>
    <property type="molecule type" value="Genomic_DNA"/>
</dbReference>
<reference evidence="2 3" key="1">
    <citation type="journal article" date="2018" name="Sci. Rep.">
        <title>A novel species of the marine cyanobacterium Acaryochloris with a unique pigment content and lifestyle.</title>
        <authorList>
            <person name="Partensky F."/>
            <person name="Six C."/>
            <person name="Ratin M."/>
            <person name="Garczarek L."/>
            <person name="Vaulot D."/>
            <person name="Probert I."/>
            <person name="Calteau A."/>
            <person name="Gourvil P."/>
            <person name="Marie D."/>
            <person name="Grebert T."/>
            <person name="Bouchier C."/>
            <person name="Le Panse S."/>
            <person name="Gachenot M."/>
            <person name="Rodriguez F."/>
            <person name="Garrido J.L."/>
        </authorList>
    </citation>
    <scope>NUCLEOTIDE SEQUENCE [LARGE SCALE GENOMIC DNA]</scope>
    <source>
        <strain evidence="2 3">RCC1774</strain>
    </source>
</reference>
<accession>A0A2W1JA47</accession>
<dbReference type="Proteomes" id="UP000248857">
    <property type="component" value="Unassembled WGS sequence"/>
</dbReference>
<sequence length="140" mass="16113">MKSILKSLLPTQWQKSQKFSSERPDFNDPTLYSDTDLQHSHCQVGPREVAEVLRKMISGEKNAQAVFDTFFLSCISGDLFDFTIDDYKISLLIDDPGTFDYIESVTIEGRRAAYGDWKVDPEFLLSDEEQNQFQMLLESL</sequence>
<gene>
    <name evidence="2" type="ORF">C1752_08482</name>
</gene>
<protein>
    <recommendedName>
        <fullName evidence="1">DUF7693 domain-containing protein</fullName>
    </recommendedName>
</protein>
<feature type="domain" description="DUF7693" evidence="1">
    <location>
        <begin position="43"/>
        <end position="138"/>
    </location>
</feature>
<dbReference type="RefSeq" id="WP_110988478.1">
    <property type="nucleotide sequence ID" value="NZ_CAWNWM010000023.1"/>
</dbReference>
<dbReference type="InterPro" id="IPR056110">
    <property type="entry name" value="DUF7693"/>
</dbReference>
<organism evidence="2 3">
    <name type="scientific">Acaryochloris thomasi RCC1774</name>
    <dbReference type="NCBI Taxonomy" id="1764569"/>
    <lineage>
        <taxon>Bacteria</taxon>
        <taxon>Bacillati</taxon>
        <taxon>Cyanobacteriota</taxon>
        <taxon>Cyanophyceae</taxon>
        <taxon>Acaryochloridales</taxon>
        <taxon>Acaryochloridaceae</taxon>
        <taxon>Acaryochloris</taxon>
        <taxon>Acaryochloris thomasi</taxon>
    </lineage>
</organism>
<keyword evidence="3" id="KW-1185">Reference proteome</keyword>
<evidence type="ECO:0000259" key="1">
    <source>
        <dbReference type="Pfam" id="PF24745"/>
    </source>
</evidence>
<dbReference type="AlphaFoldDB" id="A0A2W1JA47"/>
<dbReference type="Pfam" id="PF24745">
    <property type="entry name" value="DUF7693"/>
    <property type="match status" value="1"/>
</dbReference>
<comment type="caution">
    <text evidence="2">The sequence shown here is derived from an EMBL/GenBank/DDBJ whole genome shotgun (WGS) entry which is preliminary data.</text>
</comment>
<evidence type="ECO:0000313" key="3">
    <source>
        <dbReference type="Proteomes" id="UP000248857"/>
    </source>
</evidence>